<dbReference type="AlphaFoldDB" id="A0AAU9SCC3"/>
<accession>A0AAU9SCC3</accession>
<feature type="compositionally biased region" description="Polar residues" evidence="1">
    <location>
        <begin position="35"/>
        <end position="50"/>
    </location>
</feature>
<name>A0AAU9SCC3_THLAR</name>
<sequence length="163" mass="17766">MSFWNRISRVLTYNDHEDLEELCSVVTTSYDTCLNNTSHTSSIETKTSSIYMAKEPSKVDSEKENKPKQKMEKEKNPQPTTEQESREVKNDDISKIKSPYLDYDNLEDFNMKAYGAKGHQEPKAGLGGGVTDAPTPSGGVGRGGGAASSDLSSTGAINRQGVP</sequence>
<gene>
    <name evidence="2" type="ORF">TAV2_LOCUS13667</name>
</gene>
<keyword evidence="3" id="KW-1185">Reference proteome</keyword>
<feature type="region of interest" description="Disordered" evidence="1">
    <location>
        <begin position="118"/>
        <end position="163"/>
    </location>
</feature>
<evidence type="ECO:0000313" key="3">
    <source>
        <dbReference type="Proteomes" id="UP000836841"/>
    </source>
</evidence>
<feature type="compositionally biased region" description="Basic and acidic residues" evidence="1">
    <location>
        <begin position="55"/>
        <end position="76"/>
    </location>
</feature>
<dbReference type="Proteomes" id="UP000836841">
    <property type="component" value="Chromosome 4"/>
</dbReference>
<evidence type="ECO:0000256" key="1">
    <source>
        <dbReference type="SAM" id="MobiDB-lite"/>
    </source>
</evidence>
<proteinExistence type="predicted"/>
<dbReference type="InterPro" id="IPR018930">
    <property type="entry name" value="LEA-18"/>
</dbReference>
<dbReference type="Pfam" id="PF10714">
    <property type="entry name" value="LEA_6"/>
    <property type="match status" value="1"/>
</dbReference>
<evidence type="ECO:0000313" key="2">
    <source>
        <dbReference type="EMBL" id="CAH2061406.1"/>
    </source>
</evidence>
<feature type="region of interest" description="Disordered" evidence="1">
    <location>
        <begin position="35"/>
        <end position="95"/>
    </location>
</feature>
<reference evidence="2 3" key="1">
    <citation type="submission" date="2022-03" db="EMBL/GenBank/DDBJ databases">
        <authorList>
            <person name="Nunn A."/>
            <person name="Chopra R."/>
            <person name="Nunn A."/>
            <person name="Contreras Garrido A."/>
        </authorList>
    </citation>
    <scope>NUCLEOTIDE SEQUENCE [LARGE SCALE GENOMIC DNA]</scope>
</reference>
<protein>
    <submittedName>
        <fullName evidence="2">Uncharacterized protein</fullName>
    </submittedName>
</protein>
<dbReference type="EMBL" id="OU466860">
    <property type="protein sequence ID" value="CAH2061406.1"/>
    <property type="molecule type" value="Genomic_DNA"/>
</dbReference>
<organism evidence="2 3">
    <name type="scientific">Thlaspi arvense</name>
    <name type="common">Field penny-cress</name>
    <dbReference type="NCBI Taxonomy" id="13288"/>
    <lineage>
        <taxon>Eukaryota</taxon>
        <taxon>Viridiplantae</taxon>
        <taxon>Streptophyta</taxon>
        <taxon>Embryophyta</taxon>
        <taxon>Tracheophyta</taxon>
        <taxon>Spermatophyta</taxon>
        <taxon>Magnoliopsida</taxon>
        <taxon>eudicotyledons</taxon>
        <taxon>Gunneridae</taxon>
        <taxon>Pentapetalae</taxon>
        <taxon>rosids</taxon>
        <taxon>malvids</taxon>
        <taxon>Brassicales</taxon>
        <taxon>Brassicaceae</taxon>
        <taxon>Thlaspideae</taxon>
        <taxon>Thlaspi</taxon>
    </lineage>
</organism>
<feature type="compositionally biased region" description="Basic and acidic residues" evidence="1">
    <location>
        <begin position="83"/>
        <end position="95"/>
    </location>
</feature>